<organism evidence="2 3">
    <name type="scientific">Lacihabitans soyangensis</name>
    <dbReference type="NCBI Taxonomy" id="869394"/>
    <lineage>
        <taxon>Bacteria</taxon>
        <taxon>Pseudomonadati</taxon>
        <taxon>Bacteroidota</taxon>
        <taxon>Cytophagia</taxon>
        <taxon>Cytophagales</taxon>
        <taxon>Leadbetterellaceae</taxon>
        <taxon>Lacihabitans</taxon>
    </lineage>
</organism>
<feature type="chain" id="PRO_5042167465" description="Copper chaperone NosL" evidence="1">
    <location>
        <begin position="23"/>
        <end position="149"/>
    </location>
</feature>
<reference evidence="2 3" key="1">
    <citation type="submission" date="2018-11" db="EMBL/GenBank/DDBJ databases">
        <title>Novel bacteria species description.</title>
        <authorList>
            <person name="Han J.-H."/>
        </authorList>
    </citation>
    <scope>NUCLEOTIDE SEQUENCE [LARGE SCALE GENOMIC DNA]</scope>
    <source>
        <strain evidence="2 3">KCTC23259</strain>
    </source>
</reference>
<feature type="signal peptide" evidence="1">
    <location>
        <begin position="1"/>
        <end position="22"/>
    </location>
</feature>
<proteinExistence type="predicted"/>
<dbReference type="PANTHER" id="PTHR41247:SF1">
    <property type="entry name" value="HTH-TYPE TRANSCRIPTIONAL REPRESSOR YCNK"/>
    <property type="match status" value="1"/>
</dbReference>
<dbReference type="Pfam" id="PF05573">
    <property type="entry name" value="NosL"/>
    <property type="match status" value="1"/>
</dbReference>
<dbReference type="PROSITE" id="PS51257">
    <property type="entry name" value="PROKAR_LIPOPROTEIN"/>
    <property type="match status" value="1"/>
</dbReference>
<dbReference type="RefSeq" id="WP_255039885.1">
    <property type="nucleotide sequence ID" value="NZ_RJUF01000195.1"/>
</dbReference>
<accession>A0AAE3KV03</accession>
<dbReference type="EMBL" id="RJUF01000195">
    <property type="protein sequence ID" value="MCP9766177.1"/>
    <property type="molecule type" value="Genomic_DNA"/>
</dbReference>
<keyword evidence="1" id="KW-0732">Signal</keyword>
<dbReference type="InterPro" id="IPR008719">
    <property type="entry name" value="N2O_reductase_NosL"/>
</dbReference>
<keyword evidence="3" id="KW-1185">Reference proteome</keyword>
<evidence type="ECO:0000313" key="2">
    <source>
        <dbReference type="EMBL" id="MCP9766177.1"/>
    </source>
</evidence>
<name>A0AAE3KV03_9BACT</name>
<dbReference type="AlphaFoldDB" id="A0AAE3KV03"/>
<dbReference type="PANTHER" id="PTHR41247">
    <property type="entry name" value="HTH-TYPE TRANSCRIPTIONAL REPRESSOR YCNK"/>
    <property type="match status" value="1"/>
</dbReference>
<protein>
    <recommendedName>
        <fullName evidence="4">Copper chaperone NosL</fullName>
    </recommendedName>
</protein>
<evidence type="ECO:0000313" key="3">
    <source>
        <dbReference type="Proteomes" id="UP001204144"/>
    </source>
</evidence>
<evidence type="ECO:0000256" key="1">
    <source>
        <dbReference type="SAM" id="SignalP"/>
    </source>
</evidence>
<comment type="caution">
    <text evidence="2">The sequence shown here is derived from an EMBL/GenBank/DDBJ whole genome shotgun (WGS) entry which is preliminary data.</text>
</comment>
<dbReference type="SUPFAM" id="SSF160387">
    <property type="entry name" value="NosL/MerB-like"/>
    <property type="match status" value="1"/>
</dbReference>
<evidence type="ECO:0008006" key="4">
    <source>
        <dbReference type="Google" id="ProtNLM"/>
    </source>
</evidence>
<gene>
    <name evidence="2" type="ORF">EGI31_24835</name>
</gene>
<dbReference type="Proteomes" id="UP001204144">
    <property type="component" value="Unassembled WGS sequence"/>
</dbReference>
<sequence>MKTYIINRVLIFIAFFSFSACSFETEPINYGKENCAFCKMTIMDKQFGTELVTLKGKVFKFDDLSCMSKYMKTAELHEADCKHVVVNNYEKPGEFIDYNKTFFVQAENLQSPMLGNIAAFDNEVSLQEFISTDSTAKNITWTGIKNLYK</sequence>